<dbReference type="STRING" id="1314790.A0A1Y1Z902"/>
<keyword evidence="4" id="KW-1185">Reference proteome</keyword>
<reference evidence="3 4" key="1">
    <citation type="submission" date="2016-07" db="EMBL/GenBank/DDBJ databases">
        <title>Pervasive Adenine N6-methylation of Active Genes in Fungi.</title>
        <authorList>
            <consortium name="DOE Joint Genome Institute"/>
            <person name="Mondo S.J."/>
            <person name="Dannebaum R.O."/>
            <person name="Kuo R.C."/>
            <person name="Labutti K."/>
            <person name="Haridas S."/>
            <person name="Kuo A."/>
            <person name="Salamov A."/>
            <person name="Ahrendt S.R."/>
            <person name="Lipzen A."/>
            <person name="Sullivan W."/>
            <person name="Andreopoulos W.B."/>
            <person name="Clum A."/>
            <person name="Lindquist E."/>
            <person name="Daum C."/>
            <person name="Ramamoorthy G.K."/>
            <person name="Gryganskyi A."/>
            <person name="Culley D."/>
            <person name="Magnuson J.K."/>
            <person name="James T.Y."/>
            <person name="O'Malley M.A."/>
            <person name="Stajich J.E."/>
            <person name="Spatafora J.W."/>
            <person name="Visel A."/>
            <person name="Grigoriev I.V."/>
        </authorList>
    </citation>
    <scope>NUCLEOTIDE SEQUENCE [LARGE SCALE GENOMIC DNA]</scope>
    <source>
        <strain evidence="3 4">CBS 931.73</strain>
    </source>
</reference>
<feature type="domain" description="Peptidase S1" evidence="2">
    <location>
        <begin position="1"/>
        <end position="130"/>
    </location>
</feature>
<feature type="non-terminal residue" evidence="3">
    <location>
        <position position="130"/>
    </location>
</feature>
<name>A0A1Y1Z902_9FUNG</name>
<dbReference type="Gene3D" id="2.40.10.10">
    <property type="entry name" value="Trypsin-like serine proteases"/>
    <property type="match status" value="1"/>
</dbReference>
<evidence type="ECO:0000313" key="3">
    <source>
        <dbReference type="EMBL" id="ORY06738.1"/>
    </source>
</evidence>
<dbReference type="Pfam" id="PF00089">
    <property type="entry name" value="Trypsin"/>
    <property type="match status" value="1"/>
</dbReference>
<comment type="caution">
    <text evidence="3">The sequence shown here is derived from an EMBL/GenBank/DDBJ whole genome shotgun (WGS) entry which is preliminary data.</text>
</comment>
<dbReference type="GO" id="GO:0006508">
    <property type="term" value="P:proteolysis"/>
    <property type="evidence" value="ECO:0007669"/>
    <property type="project" value="UniProtKB-KW"/>
</dbReference>
<dbReference type="PANTHER" id="PTHR24256">
    <property type="entry name" value="TRYPTASE-RELATED"/>
    <property type="match status" value="1"/>
</dbReference>
<accession>A0A1Y1Z902</accession>
<protein>
    <submittedName>
        <fullName evidence="3">Trypsin-like serine protease</fullName>
    </submittedName>
</protein>
<dbReference type="InterPro" id="IPR043504">
    <property type="entry name" value="Peptidase_S1_PA_chymotrypsin"/>
</dbReference>
<dbReference type="InParanoid" id="A0A1Y1Z902"/>
<evidence type="ECO:0000259" key="2">
    <source>
        <dbReference type="PROSITE" id="PS50240"/>
    </source>
</evidence>
<gene>
    <name evidence="3" type="ORF">K493DRAFT_153091</name>
</gene>
<dbReference type="AlphaFoldDB" id="A0A1Y1Z902"/>
<dbReference type="Proteomes" id="UP000193498">
    <property type="component" value="Unassembled WGS sequence"/>
</dbReference>
<dbReference type="OrthoDB" id="6380398at2759"/>
<dbReference type="GO" id="GO:0004252">
    <property type="term" value="F:serine-type endopeptidase activity"/>
    <property type="evidence" value="ECO:0007669"/>
    <property type="project" value="InterPro"/>
</dbReference>
<evidence type="ECO:0000313" key="4">
    <source>
        <dbReference type="Proteomes" id="UP000193498"/>
    </source>
</evidence>
<dbReference type="PROSITE" id="PS50240">
    <property type="entry name" value="TRYPSIN_DOM"/>
    <property type="match status" value="1"/>
</dbReference>
<feature type="non-terminal residue" evidence="3">
    <location>
        <position position="1"/>
    </location>
</feature>
<dbReference type="EMBL" id="MCFE01000014">
    <property type="protein sequence ID" value="ORY06738.1"/>
    <property type="molecule type" value="Genomic_DNA"/>
</dbReference>
<keyword evidence="1" id="KW-1015">Disulfide bond</keyword>
<dbReference type="InterPro" id="IPR051487">
    <property type="entry name" value="Ser/Thr_Proteases_Immune/Dev"/>
</dbReference>
<sequence length="130" mass="13986">SDHFSVLVGSVENTKKQPLGIQRYIIHPDFDMASSKNDIALVELKVALRFDESIQPATMATELPAGDKNITTIGFGQTESHRQSSVLLKADLPLATKEFCGAAISDFDTTRFCTRPTPGVAPCFGDSGSP</sequence>
<dbReference type="SUPFAM" id="SSF50494">
    <property type="entry name" value="Trypsin-like serine proteases"/>
    <property type="match status" value="1"/>
</dbReference>
<dbReference type="InterPro" id="IPR009003">
    <property type="entry name" value="Peptidase_S1_PA"/>
</dbReference>
<keyword evidence="3" id="KW-0645">Protease</keyword>
<keyword evidence="3" id="KW-0378">Hydrolase</keyword>
<dbReference type="InterPro" id="IPR001254">
    <property type="entry name" value="Trypsin_dom"/>
</dbReference>
<evidence type="ECO:0000256" key="1">
    <source>
        <dbReference type="ARBA" id="ARBA00023157"/>
    </source>
</evidence>
<dbReference type="SMART" id="SM00020">
    <property type="entry name" value="Tryp_SPc"/>
    <property type="match status" value="1"/>
</dbReference>
<organism evidence="3 4">
    <name type="scientific">Basidiobolus meristosporus CBS 931.73</name>
    <dbReference type="NCBI Taxonomy" id="1314790"/>
    <lineage>
        <taxon>Eukaryota</taxon>
        <taxon>Fungi</taxon>
        <taxon>Fungi incertae sedis</taxon>
        <taxon>Zoopagomycota</taxon>
        <taxon>Entomophthoromycotina</taxon>
        <taxon>Basidiobolomycetes</taxon>
        <taxon>Basidiobolales</taxon>
        <taxon>Basidiobolaceae</taxon>
        <taxon>Basidiobolus</taxon>
    </lineage>
</organism>
<proteinExistence type="predicted"/>